<organism evidence="1 2">
    <name type="scientific">Virgisporangium aurantiacum</name>
    <dbReference type="NCBI Taxonomy" id="175570"/>
    <lineage>
        <taxon>Bacteria</taxon>
        <taxon>Bacillati</taxon>
        <taxon>Actinomycetota</taxon>
        <taxon>Actinomycetes</taxon>
        <taxon>Micromonosporales</taxon>
        <taxon>Micromonosporaceae</taxon>
        <taxon>Virgisporangium</taxon>
    </lineage>
</organism>
<gene>
    <name evidence="1" type="ORF">Vau01_046610</name>
</gene>
<proteinExistence type="predicted"/>
<sequence>MHAGPDPVADRRFDAYEMAVAARDAGLRAVIFKSHEYPTVPVACLLNRLVPDFTVFGAISLDNEVGGLNPVALEASAKMGAAKVWMPTYAADHWSTTYYGKPGIGVLDDKGALVPVVHDILDLVEQYDMVLGTGHLSTVEQLELVSVARKRDLKTVVTHADMWIPVEAQVAMARQGAFIEHAAVGCMPASFGWSFDQVAEAVRATGPGASILSTDLGQTDNPAPAEGMRMFIAAMLRAGFTKDEVELMVKVNPGRLLGLGD</sequence>
<dbReference type="Proteomes" id="UP000612585">
    <property type="component" value="Unassembled WGS sequence"/>
</dbReference>
<reference evidence="1" key="1">
    <citation type="submission" date="2021-01" db="EMBL/GenBank/DDBJ databases">
        <title>Whole genome shotgun sequence of Virgisporangium aurantiacum NBRC 16421.</title>
        <authorList>
            <person name="Komaki H."/>
            <person name="Tamura T."/>
        </authorList>
    </citation>
    <scope>NUCLEOTIDE SEQUENCE</scope>
    <source>
        <strain evidence="1">NBRC 16421</strain>
    </source>
</reference>
<dbReference type="InterPro" id="IPR032466">
    <property type="entry name" value="Metal_Hydrolase"/>
</dbReference>
<dbReference type="SUPFAM" id="SSF51556">
    <property type="entry name" value="Metallo-dependent hydrolases"/>
    <property type="match status" value="1"/>
</dbReference>
<keyword evidence="2" id="KW-1185">Reference proteome</keyword>
<name>A0A8J4DZW2_9ACTN</name>
<dbReference type="Gene3D" id="3.20.20.140">
    <property type="entry name" value="Metal-dependent hydrolases"/>
    <property type="match status" value="1"/>
</dbReference>
<accession>A0A8J4DZW2</accession>
<dbReference type="AlphaFoldDB" id="A0A8J4DZW2"/>
<dbReference type="InterPro" id="IPR046249">
    <property type="entry name" value="DUF6282"/>
</dbReference>
<evidence type="ECO:0000313" key="2">
    <source>
        <dbReference type="Proteomes" id="UP000612585"/>
    </source>
</evidence>
<protein>
    <submittedName>
        <fullName evidence="1">Uncharacterized protein</fullName>
    </submittedName>
</protein>
<evidence type="ECO:0000313" key="1">
    <source>
        <dbReference type="EMBL" id="GIJ57145.1"/>
    </source>
</evidence>
<comment type="caution">
    <text evidence="1">The sequence shown here is derived from an EMBL/GenBank/DDBJ whole genome shotgun (WGS) entry which is preliminary data.</text>
</comment>
<dbReference type="Pfam" id="PF19799">
    <property type="entry name" value="DUF6282"/>
    <property type="match status" value="1"/>
</dbReference>
<dbReference type="EMBL" id="BOPG01000029">
    <property type="protein sequence ID" value="GIJ57145.1"/>
    <property type="molecule type" value="Genomic_DNA"/>
</dbReference>